<dbReference type="EMBL" id="JARQZJ010000039">
    <property type="protein sequence ID" value="KAK9876902.1"/>
    <property type="molecule type" value="Genomic_DNA"/>
</dbReference>
<protein>
    <recommendedName>
        <fullName evidence="7">Peptidase S54 rhomboid domain-containing protein</fullName>
    </recommendedName>
</protein>
<name>A0AAW1U9I4_9CUCU</name>
<evidence type="ECO:0000313" key="9">
    <source>
        <dbReference type="Proteomes" id="UP001431783"/>
    </source>
</evidence>
<keyword evidence="3 6" id="KW-0812">Transmembrane</keyword>
<feature type="transmembrane region" description="Helical" evidence="6">
    <location>
        <begin position="127"/>
        <end position="146"/>
    </location>
</feature>
<evidence type="ECO:0000256" key="5">
    <source>
        <dbReference type="ARBA" id="ARBA00023136"/>
    </source>
</evidence>
<feature type="transmembrane region" description="Helical" evidence="6">
    <location>
        <begin position="56"/>
        <end position="74"/>
    </location>
</feature>
<dbReference type="InterPro" id="IPR022764">
    <property type="entry name" value="Peptidase_S54_rhomboid_dom"/>
</dbReference>
<comment type="subcellular location">
    <subcellularLocation>
        <location evidence="1">Membrane</location>
        <topology evidence="1">Multi-pass membrane protein</topology>
    </subcellularLocation>
</comment>
<dbReference type="GO" id="GO:0016020">
    <property type="term" value="C:membrane"/>
    <property type="evidence" value="ECO:0007669"/>
    <property type="project" value="UniProtKB-SubCell"/>
</dbReference>
<dbReference type="Pfam" id="PF01694">
    <property type="entry name" value="Rhomboid"/>
    <property type="match status" value="1"/>
</dbReference>
<dbReference type="GO" id="GO:0004252">
    <property type="term" value="F:serine-type endopeptidase activity"/>
    <property type="evidence" value="ECO:0007669"/>
    <property type="project" value="InterPro"/>
</dbReference>
<keyword evidence="9" id="KW-1185">Reference proteome</keyword>
<accession>A0AAW1U9I4</accession>
<dbReference type="Gene3D" id="1.20.1540.10">
    <property type="entry name" value="Rhomboid-like"/>
    <property type="match status" value="1"/>
</dbReference>
<dbReference type="PANTHER" id="PTHR45840:SF10">
    <property type="entry name" value="RHOMBOID PROTEASE"/>
    <property type="match status" value="1"/>
</dbReference>
<keyword evidence="5 6" id="KW-0472">Membrane</keyword>
<evidence type="ECO:0000256" key="6">
    <source>
        <dbReference type="SAM" id="Phobius"/>
    </source>
</evidence>
<evidence type="ECO:0000313" key="8">
    <source>
        <dbReference type="EMBL" id="KAK9876902.1"/>
    </source>
</evidence>
<evidence type="ECO:0000259" key="7">
    <source>
        <dbReference type="Pfam" id="PF01694"/>
    </source>
</evidence>
<evidence type="ECO:0000256" key="2">
    <source>
        <dbReference type="ARBA" id="ARBA00009045"/>
    </source>
</evidence>
<dbReference type="PANTHER" id="PTHR45840">
    <property type="entry name" value="RHOMBOID-RELATED PROTEIN"/>
    <property type="match status" value="1"/>
</dbReference>
<evidence type="ECO:0000256" key="4">
    <source>
        <dbReference type="ARBA" id="ARBA00022989"/>
    </source>
</evidence>
<organism evidence="8 9">
    <name type="scientific">Henosepilachna vigintioctopunctata</name>
    <dbReference type="NCBI Taxonomy" id="420089"/>
    <lineage>
        <taxon>Eukaryota</taxon>
        <taxon>Metazoa</taxon>
        <taxon>Ecdysozoa</taxon>
        <taxon>Arthropoda</taxon>
        <taxon>Hexapoda</taxon>
        <taxon>Insecta</taxon>
        <taxon>Pterygota</taxon>
        <taxon>Neoptera</taxon>
        <taxon>Endopterygota</taxon>
        <taxon>Coleoptera</taxon>
        <taxon>Polyphaga</taxon>
        <taxon>Cucujiformia</taxon>
        <taxon>Coccinelloidea</taxon>
        <taxon>Coccinellidae</taxon>
        <taxon>Epilachninae</taxon>
        <taxon>Epilachnini</taxon>
        <taxon>Henosepilachna</taxon>
    </lineage>
</organism>
<gene>
    <name evidence="8" type="ORF">WA026_015938</name>
</gene>
<feature type="domain" description="Peptidase S54 rhomboid" evidence="7">
    <location>
        <begin position="91"/>
        <end position="146"/>
    </location>
</feature>
<feature type="transmembrane region" description="Helical" evidence="6">
    <location>
        <begin position="95"/>
        <end position="121"/>
    </location>
</feature>
<keyword evidence="4 6" id="KW-1133">Transmembrane helix</keyword>
<dbReference type="SUPFAM" id="SSF144091">
    <property type="entry name" value="Rhomboid-like"/>
    <property type="match status" value="1"/>
</dbReference>
<sequence length="148" mass="17330">MRDFSLDNEQLKEDSLNSPVTTPISITDEEKYLVRITTYPTRLNTKDIWNYCVQNIPYFLLVISIAEAVFFIASDSNLRSLLRFEPRKRYQLWRYFTYMLVHEDFIHLLLNIVLQCIFAFFVEKKQGRIRVGTVYLAGGITGALGLHV</sequence>
<comment type="caution">
    <text evidence="8">The sequence shown here is derived from an EMBL/GenBank/DDBJ whole genome shotgun (WGS) entry which is preliminary data.</text>
</comment>
<comment type="similarity">
    <text evidence="2">Belongs to the peptidase S54 family.</text>
</comment>
<evidence type="ECO:0000256" key="3">
    <source>
        <dbReference type="ARBA" id="ARBA00022692"/>
    </source>
</evidence>
<reference evidence="8 9" key="1">
    <citation type="submission" date="2023-03" db="EMBL/GenBank/DDBJ databases">
        <title>Genome insight into feeding habits of ladybird beetles.</title>
        <authorList>
            <person name="Li H.-S."/>
            <person name="Huang Y.-H."/>
            <person name="Pang H."/>
        </authorList>
    </citation>
    <scope>NUCLEOTIDE SEQUENCE [LARGE SCALE GENOMIC DNA]</scope>
    <source>
        <strain evidence="8">SYSU_2023b</strain>
        <tissue evidence="8">Whole body</tissue>
    </source>
</reference>
<evidence type="ECO:0000256" key="1">
    <source>
        <dbReference type="ARBA" id="ARBA00004141"/>
    </source>
</evidence>
<proteinExistence type="inferred from homology"/>
<dbReference type="InterPro" id="IPR051739">
    <property type="entry name" value="Rhomboid_IM_Serine_Proteases"/>
</dbReference>
<dbReference type="InterPro" id="IPR035952">
    <property type="entry name" value="Rhomboid-like_sf"/>
</dbReference>
<dbReference type="AlphaFoldDB" id="A0AAW1U9I4"/>
<dbReference type="Proteomes" id="UP001431783">
    <property type="component" value="Unassembled WGS sequence"/>
</dbReference>